<protein>
    <recommendedName>
        <fullName evidence="1">DUF6602 domain-containing protein</fullName>
    </recommendedName>
</protein>
<evidence type="ECO:0000313" key="3">
    <source>
        <dbReference type="EMBL" id="MQU42069.1"/>
    </source>
</evidence>
<dbReference type="GO" id="GO:0004792">
    <property type="term" value="F:thiosulfate-cyanide sulfurtransferase activity"/>
    <property type="evidence" value="ECO:0007669"/>
    <property type="project" value="InterPro"/>
</dbReference>
<evidence type="ECO:0000313" key="2">
    <source>
        <dbReference type="EMBL" id="MQU34567.1"/>
    </source>
</evidence>
<reference evidence="4 5" key="1">
    <citation type="submission" date="2019-10" db="EMBL/GenBank/DDBJ databases">
        <title>Evaluation of single-gene subtyping targets for Pseudomonas.</title>
        <authorList>
            <person name="Reichler S.J."/>
            <person name="Orsi R.H."/>
            <person name="Wiedmann M."/>
            <person name="Martin N.H."/>
            <person name="Murphy S.I."/>
        </authorList>
    </citation>
    <scope>NUCLEOTIDE SEQUENCE [LARGE SCALE GENOMIC DNA]</scope>
    <source>
        <strain evidence="3 4">FSL R10-1876</strain>
        <strain evidence="2 5">FSL R10-2107</strain>
    </source>
</reference>
<dbReference type="Pfam" id="PF20247">
    <property type="entry name" value="DUF6602"/>
    <property type="match status" value="1"/>
</dbReference>
<dbReference type="Proteomes" id="UP000466863">
    <property type="component" value="Unassembled WGS sequence"/>
</dbReference>
<evidence type="ECO:0000313" key="5">
    <source>
        <dbReference type="Proteomes" id="UP000470186"/>
    </source>
</evidence>
<organism evidence="3 4">
    <name type="scientific">Pseudomonas helleri</name>
    <dbReference type="NCBI Taxonomy" id="1608996"/>
    <lineage>
        <taxon>Bacteria</taxon>
        <taxon>Pseudomonadati</taxon>
        <taxon>Pseudomonadota</taxon>
        <taxon>Gammaproteobacteria</taxon>
        <taxon>Pseudomonadales</taxon>
        <taxon>Pseudomonadaceae</taxon>
        <taxon>Pseudomonas</taxon>
    </lineage>
</organism>
<sequence>MSQYFDHVSQQLHSKIAQAKVYIKKHNPTTGALAEAVLREFLQEHLPGAVSVEQGFIITSEGGLSRQCDILIYDSHRYAPFYRAGDVVVVPAESVIALIEVKTSIDKARFHEVITYFQSFASLQFQARTYLFMFNAPKLETVRSHFFTYEHPGSYKEFDHDTYQYLPDVITGLYPSYHLVKSYVTFDRDAMGYLSYFYEDQEGSAISALELFFLSVYSAVEQYIEAYSSSKLAPRSEHHKNKTAKGIAAIDLFPM</sequence>
<dbReference type="EMBL" id="WIVX01000192">
    <property type="protein sequence ID" value="MQU34567.1"/>
    <property type="molecule type" value="Genomic_DNA"/>
</dbReference>
<keyword evidence="5" id="KW-1185">Reference proteome</keyword>
<dbReference type="Proteomes" id="UP000470186">
    <property type="component" value="Unassembled WGS sequence"/>
</dbReference>
<name>A0A6I1WLT8_9PSED</name>
<dbReference type="AlphaFoldDB" id="A0A6I1WLT8"/>
<dbReference type="InterPro" id="IPR001307">
    <property type="entry name" value="Thiosulphate_STrfase_CS"/>
</dbReference>
<dbReference type="PROSITE" id="PS00380">
    <property type="entry name" value="RHODANESE_1"/>
    <property type="match status" value="1"/>
</dbReference>
<comment type="caution">
    <text evidence="3">The sequence shown here is derived from an EMBL/GenBank/DDBJ whole genome shotgun (WGS) entry which is preliminary data.</text>
</comment>
<dbReference type="RefSeq" id="WP_153351738.1">
    <property type="nucleotide sequence ID" value="NZ_JBQQFY010000065.1"/>
</dbReference>
<evidence type="ECO:0000313" key="4">
    <source>
        <dbReference type="Proteomes" id="UP000466863"/>
    </source>
</evidence>
<dbReference type="EMBL" id="WIVV01000017">
    <property type="protein sequence ID" value="MQU42069.1"/>
    <property type="molecule type" value="Genomic_DNA"/>
</dbReference>
<evidence type="ECO:0000259" key="1">
    <source>
        <dbReference type="Pfam" id="PF20247"/>
    </source>
</evidence>
<dbReference type="InterPro" id="IPR046537">
    <property type="entry name" value="DUF6602"/>
</dbReference>
<gene>
    <name evidence="3" type="ORF">GHO28_06025</name>
    <name evidence="2" type="ORF">GHO30_24865</name>
</gene>
<dbReference type="CDD" id="cd21173">
    <property type="entry name" value="NucC-like"/>
    <property type="match status" value="1"/>
</dbReference>
<proteinExistence type="predicted"/>
<feature type="domain" description="DUF6602" evidence="1">
    <location>
        <begin position="25"/>
        <end position="121"/>
    </location>
</feature>
<accession>A0A6I1WLT8</accession>